<name>A0A9P5HEV0_9HYPO</name>
<evidence type="ECO:0000313" key="3">
    <source>
        <dbReference type="EMBL" id="KAF7551321.1"/>
    </source>
</evidence>
<protein>
    <recommendedName>
        <fullName evidence="2">PARP catalytic domain-containing protein</fullName>
    </recommendedName>
</protein>
<dbReference type="Pfam" id="PF00644">
    <property type="entry name" value="PARP"/>
    <property type="match status" value="1"/>
</dbReference>
<accession>A0A9P5HEV0</accession>
<dbReference type="GO" id="GO:0003950">
    <property type="term" value="F:NAD+ poly-ADP-ribosyltransferase activity"/>
    <property type="evidence" value="ECO:0007669"/>
    <property type="project" value="InterPro"/>
</dbReference>
<sequence length="482" mass="54286">MPSMDWYGDEIRLFSFSQLALELRFSSDHRQMISCQVKDLEGRFSRRKLDALRKDVRQILHDVFSGSSIAKRFDLEVAILQALELMAEFEQEANVAAKVDKGWSAGDISDWNDVLNNPIGLDVSTINDAAFEILGKTPEELVKDIPKSWRIIHMESVLRPDLVKKFWAYKQSLGETLQSATGQLSNKLPPHSKLEGRVLTTLSRQDVIDDMVTPRITFHGTQVKSVGSIVRHGFKLPGEVIGSETIVSPRSGIVFNRGIYSSQSPSYALSYAMGESEMTTVGMLSSRRLIVCATIMGRTNRGQDGKDLIHGPLVEGYDAHFYPGFEYIVYNGCAILPCYVIHLDLGSDEAKKDLMKAQSAPWSCNQWLTSGNQNNRDNEEVPMAPGDYKREKESKKAAAMKWFPYGFGPATGTRFVIEDIGATSDDEEEYGDWQADKHAYHYDRNQGRNGGDGGYYDDWDEEGNPVRKKKGLFMDQYQDARR</sequence>
<dbReference type="Proteomes" id="UP000722485">
    <property type="component" value="Unassembled WGS sequence"/>
</dbReference>
<reference evidence="3" key="1">
    <citation type="submission" date="2020-03" db="EMBL/GenBank/DDBJ databases">
        <title>Draft Genome Sequence of Cylindrodendrum hubeiense.</title>
        <authorList>
            <person name="Buettner E."/>
            <person name="Kellner H."/>
        </authorList>
    </citation>
    <scope>NUCLEOTIDE SEQUENCE</scope>
    <source>
        <strain evidence="3">IHI 201604</strain>
    </source>
</reference>
<dbReference type="OrthoDB" id="10256774at2759"/>
<gene>
    <name evidence="3" type="ORF">G7Z17_g5077</name>
</gene>
<dbReference type="SUPFAM" id="SSF56399">
    <property type="entry name" value="ADP-ribosylation"/>
    <property type="match status" value="1"/>
</dbReference>
<dbReference type="EMBL" id="JAANBB010000080">
    <property type="protein sequence ID" value="KAF7551321.1"/>
    <property type="molecule type" value="Genomic_DNA"/>
</dbReference>
<evidence type="ECO:0000259" key="2">
    <source>
        <dbReference type="Pfam" id="PF00644"/>
    </source>
</evidence>
<comment type="caution">
    <text evidence="3">The sequence shown here is derived from an EMBL/GenBank/DDBJ whole genome shotgun (WGS) entry which is preliminary data.</text>
</comment>
<dbReference type="Gene3D" id="3.90.228.10">
    <property type="match status" value="1"/>
</dbReference>
<feature type="region of interest" description="Disordered" evidence="1">
    <location>
        <begin position="367"/>
        <end position="386"/>
    </location>
</feature>
<evidence type="ECO:0000313" key="4">
    <source>
        <dbReference type="Proteomes" id="UP000722485"/>
    </source>
</evidence>
<proteinExistence type="predicted"/>
<evidence type="ECO:0000256" key="1">
    <source>
        <dbReference type="SAM" id="MobiDB-lite"/>
    </source>
</evidence>
<organism evidence="3 4">
    <name type="scientific">Cylindrodendrum hubeiense</name>
    <dbReference type="NCBI Taxonomy" id="595255"/>
    <lineage>
        <taxon>Eukaryota</taxon>
        <taxon>Fungi</taxon>
        <taxon>Dikarya</taxon>
        <taxon>Ascomycota</taxon>
        <taxon>Pezizomycotina</taxon>
        <taxon>Sordariomycetes</taxon>
        <taxon>Hypocreomycetidae</taxon>
        <taxon>Hypocreales</taxon>
        <taxon>Nectriaceae</taxon>
        <taxon>Cylindrodendrum</taxon>
    </lineage>
</organism>
<dbReference type="AlphaFoldDB" id="A0A9P5HEV0"/>
<dbReference type="InterPro" id="IPR012317">
    <property type="entry name" value="Poly(ADP-ribose)pol_cat_dom"/>
</dbReference>
<keyword evidence="4" id="KW-1185">Reference proteome</keyword>
<feature type="domain" description="PARP catalytic" evidence="2">
    <location>
        <begin position="214"/>
        <end position="289"/>
    </location>
</feature>